<sequence>MGCSRTKFGLALRHRALLIASLRIPRGTSSRSHASMSCSRDKSLQLACTRAPQLVRSREPKKMHYGPPTRARTRATARFSCRWLEKGKKSLPHPLPREAAQPRTRAEGGMIAFRPTGLIHRSTMIGGKPWKPRDTHERIIRLPEGEPEFWHDRIEGLGWGFMYNAFIPINVTLVREFCANFSANHQETVFLRGRRIPFTENDIRHYLNINIDLPGPG</sequence>
<evidence type="ECO:0000313" key="2">
    <source>
        <dbReference type="Proteomes" id="UP001341840"/>
    </source>
</evidence>
<dbReference type="EMBL" id="JASCZI010242080">
    <property type="protein sequence ID" value="MED6209467.1"/>
    <property type="molecule type" value="Genomic_DNA"/>
</dbReference>
<comment type="caution">
    <text evidence="1">The sequence shown here is derived from an EMBL/GenBank/DDBJ whole genome shotgun (WGS) entry which is preliminary data.</text>
</comment>
<evidence type="ECO:0000313" key="1">
    <source>
        <dbReference type="EMBL" id="MED6209467.1"/>
    </source>
</evidence>
<accession>A0ABU6YI82</accession>
<reference evidence="1 2" key="1">
    <citation type="journal article" date="2023" name="Plants (Basel)">
        <title>Bridging the Gap: Combining Genomics and Transcriptomics Approaches to Understand Stylosanthes scabra, an Orphan Legume from the Brazilian Caatinga.</title>
        <authorList>
            <person name="Ferreira-Neto J.R.C."/>
            <person name="da Silva M.D."/>
            <person name="Binneck E."/>
            <person name="de Melo N.F."/>
            <person name="da Silva R.H."/>
            <person name="de Melo A.L.T.M."/>
            <person name="Pandolfi V."/>
            <person name="Bustamante F.O."/>
            <person name="Brasileiro-Vidal A.C."/>
            <person name="Benko-Iseppon A.M."/>
        </authorList>
    </citation>
    <scope>NUCLEOTIDE SEQUENCE [LARGE SCALE GENOMIC DNA]</scope>
    <source>
        <tissue evidence="1">Leaves</tissue>
    </source>
</reference>
<protein>
    <submittedName>
        <fullName evidence="1">Uncharacterized protein</fullName>
    </submittedName>
</protein>
<organism evidence="1 2">
    <name type="scientific">Stylosanthes scabra</name>
    <dbReference type="NCBI Taxonomy" id="79078"/>
    <lineage>
        <taxon>Eukaryota</taxon>
        <taxon>Viridiplantae</taxon>
        <taxon>Streptophyta</taxon>
        <taxon>Embryophyta</taxon>
        <taxon>Tracheophyta</taxon>
        <taxon>Spermatophyta</taxon>
        <taxon>Magnoliopsida</taxon>
        <taxon>eudicotyledons</taxon>
        <taxon>Gunneridae</taxon>
        <taxon>Pentapetalae</taxon>
        <taxon>rosids</taxon>
        <taxon>fabids</taxon>
        <taxon>Fabales</taxon>
        <taxon>Fabaceae</taxon>
        <taxon>Papilionoideae</taxon>
        <taxon>50 kb inversion clade</taxon>
        <taxon>dalbergioids sensu lato</taxon>
        <taxon>Dalbergieae</taxon>
        <taxon>Pterocarpus clade</taxon>
        <taxon>Stylosanthes</taxon>
    </lineage>
</organism>
<dbReference type="Proteomes" id="UP001341840">
    <property type="component" value="Unassembled WGS sequence"/>
</dbReference>
<proteinExistence type="predicted"/>
<keyword evidence="2" id="KW-1185">Reference proteome</keyword>
<gene>
    <name evidence="1" type="ORF">PIB30_055000</name>
</gene>
<name>A0ABU6YI82_9FABA</name>